<protein>
    <recommendedName>
        <fullName evidence="1">DUF559 domain-containing protein</fullName>
    </recommendedName>
</protein>
<dbReference type="RefSeq" id="WP_344756842.1">
    <property type="nucleotide sequence ID" value="NZ_BAABBW010000006.1"/>
</dbReference>
<proteinExistence type="predicted"/>
<reference evidence="3" key="1">
    <citation type="journal article" date="2019" name="Int. J. Syst. Evol. Microbiol.">
        <title>The Global Catalogue of Microorganisms (GCM) 10K type strain sequencing project: providing services to taxonomists for standard genome sequencing and annotation.</title>
        <authorList>
            <consortium name="The Broad Institute Genomics Platform"/>
            <consortium name="The Broad Institute Genome Sequencing Center for Infectious Disease"/>
            <person name="Wu L."/>
            <person name="Ma J."/>
        </authorList>
    </citation>
    <scope>NUCLEOTIDE SEQUENCE [LARGE SCALE GENOMIC DNA]</scope>
    <source>
        <strain evidence="3">JCM 17591</strain>
    </source>
</reference>
<gene>
    <name evidence="2" type="ORF">GCM10022287_34790</name>
</gene>
<accession>A0ABP8AAF2</accession>
<dbReference type="InterPro" id="IPR007569">
    <property type="entry name" value="DUF559"/>
</dbReference>
<keyword evidence="3" id="KW-1185">Reference proteome</keyword>
<name>A0ABP8AAF2_9MICO</name>
<feature type="domain" description="DUF559" evidence="1">
    <location>
        <begin position="135"/>
        <end position="196"/>
    </location>
</feature>
<evidence type="ECO:0000313" key="3">
    <source>
        <dbReference type="Proteomes" id="UP001501079"/>
    </source>
</evidence>
<dbReference type="Pfam" id="PF04480">
    <property type="entry name" value="DUF559"/>
    <property type="match status" value="1"/>
</dbReference>
<dbReference type="SUPFAM" id="SSF52980">
    <property type="entry name" value="Restriction endonuclease-like"/>
    <property type="match status" value="1"/>
</dbReference>
<dbReference type="InterPro" id="IPR011335">
    <property type="entry name" value="Restrct_endonuc-II-like"/>
</dbReference>
<sequence>MTAPGRYTPRGSNVIGHTAKGAETSWINGRRVRFLAEVWCELASVLEVDELIQAGDRMLSDKPFLLAAPRHLERALAAYGSGRGVRKLREALPQLRENVWSPRETWVRLVILRAGLPEPERNLRIYGSDGKLIAIGDLVYRRFKVVIEYEGERWHKDRWSGIDVDRYNKLVLAGWTVIRVRKHHTAADVERMTREALTLRGWRG</sequence>
<evidence type="ECO:0000313" key="2">
    <source>
        <dbReference type="EMBL" id="GAA4180660.1"/>
    </source>
</evidence>
<evidence type="ECO:0000259" key="1">
    <source>
        <dbReference type="Pfam" id="PF04480"/>
    </source>
</evidence>
<dbReference type="Proteomes" id="UP001501079">
    <property type="component" value="Unassembled WGS sequence"/>
</dbReference>
<organism evidence="2 3">
    <name type="scientific">Gryllotalpicola koreensis</name>
    <dbReference type="NCBI Taxonomy" id="993086"/>
    <lineage>
        <taxon>Bacteria</taxon>
        <taxon>Bacillati</taxon>
        <taxon>Actinomycetota</taxon>
        <taxon>Actinomycetes</taxon>
        <taxon>Micrococcales</taxon>
        <taxon>Microbacteriaceae</taxon>
        <taxon>Gryllotalpicola</taxon>
    </lineage>
</organism>
<comment type="caution">
    <text evidence="2">The sequence shown here is derived from an EMBL/GenBank/DDBJ whole genome shotgun (WGS) entry which is preliminary data.</text>
</comment>
<dbReference type="EMBL" id="BAABBW010000006">
    <property type="protein sequence ID" value="GAA4180660.1"/>
    <property type="molecule type" value="Genomic_DNA"/>
</dbReference>